<dbReference type="InterPro" id="IPR036514">
    <property type="entry name" value="SGNH_hydro_sf"/>
</dbReference>
<dbReference type="Pfam" id="PF13472">
    <property type="entry name" value="Lipase_GDSL_2"/>
    <property type="match status" value="1"/>
</dbReference>
<dbReference type="PANTHER" id="PTHR30383:SF29">
    <property type="entry name" value="SGNH HYDROLASE-TYPE ESTERASE DOMAIN-CONTAINING PROTEIN"/>
    <property type="match status" value="1"/>
</dbReference>
<sequence length="270" mass="28255">MLLRIPIFSEYPMSQLLARATKALCYLALLVAAHAAQAERLPRILVFGDSNSWGWIASPQGFPAQRLNDAARWPGVLGAALAGQATVLVDGLSGRTVDADYPEALVGLPGALFNANRSLPAALARETPLDLLIVMLGTNDLRADLGRTPDAIAHGLRTLVEQTRSFGHGVATPYAPPTVLVVIPPPLGDVSRTPLRDFFADMAAKSHALAPAVQRALAGTPVFDATEATGPLAGIDGVHLSAAQHAMLGQALAPVVRRALGLPTPTETPQ</sequence>
<dbReference type="Gene3D" id="3.40.50.1110">
    <property type="entry name" value="SGNH hydrolase"/>
    <property type="match status" value="1"/>
</dbReference>
<keyword evidence="3" id="KW-0378">Hydrolase</keyword>
<dbReference type="EMBL" id="VMNI01000006">
    <property type="protein sequence ID" value="TVO78199.1"/>
    <property type="molecule type" value="Genomic_DNA"/>
</dbReference>
<dbReference type="GO" id="GO:0016788">
    <property type="term" value="F:hydrolase activity, acting on ester bonds"/>
    <property type="evidence" value="ECO:0007669"/>
    <property type="project" value="UniProtKB-ARBA"/>
</dbReference>
<dbReference type="InterPro" id="IPR013830">
    <property type="entry name" value="SGNH_hydro"/>
</dbReference>
<accession>A0A557RRW5</accession>
<evidence type="ECO:0000313" key="3">
    <source>
        <dbReference type="EMBL" id="TVO78199.1"/>
    </source>
</evidence>
<gene>
    <name evidence="3" type="ORF">FHP89_06890</name>
</gene>
<feature type="signal peptide" evidence="1">
    <location>
        <begin position="1"/>
        <end position="38"/>
    </location>
</feature>
<dbReference type="InterPro" id="IPR051532">
    <property type="entry name" value="Ester_Hydrolysis_Enzymes"/>
</dbReference>
<dbReference type="PANTHER" id="PTHR30383">
    <property type="entry name" value="THIOESTERASE 1/PROTEASE 1/LYSOPHOSPHOLIPASE L1"/>
    <property type="match status" value="1"/>
</dbReference>
<proteinExistence type="predicted"/>
<feature type="chain" id="PRO_5022151410" evidence="1">
    <location>
        <begin position="39"/>
        <end position="270"/>
    </location>
</feature>
<feature type="domain" description="SGNH hydrolase-type esterase" evidence="2">
    <location>
        <begin position="46"/>
        <end position="246"/>
    </location>
</feature>
<evidence type="ECO:0000259" key="2">
    <source>
        <dbReference type="Pfam" id="PF13472"/>
    </source>
</evidence>
<evidence type="ECO:0000313" key="4">
    <source>
        <dbReference type="Proteomes" id="UP000318349"/>
    </source>
</evidence>
<evidence type="ECO:0000256" key="1">
    <source>
        <dbReference type="SAM" id="SignalP"/>
    </source>
</evidence>
<keyword evidence="1" id="KW-0732">Signal</keyword>
<organism evidence="3 4">
    <name type="scientific">Denitromonas halophila</name>
    <dbReference type="NCBI Taxonomy" id="1629404"/>
    <lineage>
        <taxon>Bacteria</taxon>
        <taxon>Pseudomonadati</taxon>
        <taxon>Pseudomonadota</taxon>
        <taxon>Betaproteobacteria</taxon>
        <taxon>Rhodocyclales</taxon>
        <taxon>Zoogloeaceae</taxon>
        <taxon>Denitromonas</taxon>
    </lineage>
</organism>
<reference evidence="3 4" key="1">
    <citation type="submission" date="2019-07" db="EMBL/GenBank/DDBJ databases">
        <title>The pathways for chlorine oxyanion respiration interact through the shared metabolite chlorate.</title>
        <authorList>
            <person name="Barnum T.P."/>
            <person name="Cheng Y."/>
            <person name="Hill K.A."/>
            <person name="Lucas L.N."/>
            <person name="Carlson H.K."/>
            <person name="Coates J.D."/>
        </authorList>
    </citation>
    <scope>NUCLEOTIDE SEQUENCE [LARGE SCALE GENOMIC DNA]</scope>
    <source>
        <strain evidence="3 4">SFB-1</strain>
    </source>
</reference>
<protein>
    <submittedName>
        <fullName evidence="3">Hydrolase</fullName>
    </submittedName>
</protein>
<dbReference type="AlphaFoldDB" id="A0A557RRW5"/>
<name>A0A557RRW5_9RHOO</name>
<dbReference type="SUPFAM" id="SSF52266">
    <property type="entry name" value="SGNH hydrolase"/>
    <property type="match status" value="1"/>
</dbReference>
<comment type="caution">
    <text evidence="3">The sequence shown here is derived from an EMBL/GenBank/DDBJ whole genome shotgun (WGS) entry which is preliminary data.</text>
</comment>
<dbReference type="Proteomes" id="UP000318349">
    <property type="component" value="Unassembled WGS sequence"/>
</dbReference>